<organism evidence="2 3">
    <name type="scientific">Ecytonucleospora hepatopenaei</name>
    <dbReference type="NCBI Taxonomy" id="646526"/>
    <lineage>
        <taxon>Eukaryota</taxon>
        <taxon>Fungi</taxon>
        <taxon>Fungi incertae sedis</taxon>
        <taxon>Microsporidia</taxon>
        <taxon>Enterocytozoonidae</taxon>
        <taxon>Ecytonucleospora</taxon>
    </lineage>
</organism>
<feature type="transmembrane region" description="Helical" evidence="1">
    <location>
        <begin position="242"/>
        <end position="262"/>
    </location>
</feature>
<keyword evidence="3" id="KW-1185">Reference proteome</keyword>
<dbReference type="EMBL" id="MNPJ01000024">
    <property type="protein sequence ID" value="OQS53927.1"/>
    <property type="molecule type" value="Genomic_DNA"/>
</dbReference>
<feature type="transmembrane region" description="Helical" evidence="1">
    <location>
        <begin position="377"/>
        <end position="398"/>
    </location>
</feature>
<evidence type="ECO:0000313" key="3">
    <source>
        <dbReference type="Proteomes" id="UP000192758"/>
    </source>
</evidence>
<feature type="transmembrane region" description="Helical" evidence="1">
    <location>
        <begin position="410"/>
        <end position="428"/>
    </location>
</feature>
<dbReference type="Proteomes" id="UP000192758">
    <property type="component" value="Unassembled WGS sequence"/>
</dbReference>
<comment type="caution">
    <text evidence="2">The sequence shown here is derived from an EMBL/GenBank/DDBJ whole genome shotgun (WGS) entry which is preliminary data.</text>
</comment>
<proteinExistence type="predicted"/>
<name>A0A1W0E3U6_9MICR</name>
<dbReference type="AlphaFoldDB" id="A0A1W0E3U6"/>
<reference evidence="2 3" key="1">
    <citation type="journal article" date="2017" name="Environ. Microbiol.">
        <title>Decay of the glycolytic pathway and adaptation to intranuclear parasitism within Enterocytozoonidae microsporidia.</title>
        <authorList>
            <person name="Wiredu Boakye D."/>
            <person name="Jaroenlak P."/>
            <person name="Prachumwat A."/>
            <person name="Williams T.A."/>
            <person name="Bateman K.S."/>
            <person name="Itsathitphaisarn O."/>
            <person name="Sritunyalucksana K."/>
            <person name="Paszkiewicz K.H."/>
            <person name="Moore K.A."/>
            <person name="Stentiford G.D."/>
            <person name="Williams B.A."/>
        </authorList>
    </citation>
    <scope>NUCLEOTIDE SEQUENCE [LARGE SCALE GENOMIC DNA]</scope>
    <source>
        <strain evidence="2 3">TH1</strain>
    </source>
</reference>
<gene>
    <name evidence="2" type="ORF">EHP00_2262</name>
</gene>
<sequence length="504" mass="59891">MINSASFITEINRFYIEEFTVAENIKMAYAKKNGNLLTLLEIYKVRFKEYYNVVAKNLPLFYKHVLALTLADISETPIIIHDNPFFFLTLEEKIKLLVYYRNLKFKNKIVIITCNNEDLFDDLITQEFKFSIFLNKRNIFLGNPLVFINEIKTNLLRDEKNVKKLNDVNLLKYVLSHTCNKSETQEEFKNRIMLLQSNQPDSNFSILNPNKLLFDKQKMSYTQRMILICTKMATMFFKHVNIFVWIISLILPEIIMIFVSYLSDNDQFYNDTEIQFKTRRGFYYFPKGKVSLSNVEFREIMEYLDNLKENSEFGNKEMQLKIVQVLRFLLNYISSKFLTVFLLRYFFISQFPYGSYLLKNSIMNRNNHCTFLNTDDAIVISIISRIPNIIVEFITNFIVIKKMFYMETTIAVKFFLIHTILSTAFVLYNLHLLRHTVCNLGLIFYKIILFLFIYAAYKMHKEFSLFFSQIFLYHMFSEIGREIVVVLSLFCLSILVMKLGLFSN</sequence>
<keyword evidence="1" id="KW-0472">Membrane</keyword>
<feature type="transmembrane region" description="Helical" evidence="1">
    <location>
        <begin position="483"/>
        <end position="502"/>
    </location>
</feature>
<evidence type="ECO:0000256" key="1">
    <source>
        <dbReference type="SAM" id="Phobius"/>
    </source>
</evidence>
<dbReference type="VEuPathDB" id="MicrosporidiaDB:EHP00_2262"/>
<protein>
    <submittedName>
        <fullName evidence="2">ABC-type polar amino acid transport system ATPase component</fullName>
    </submittedName>
</protein>
<dbReference type="OrthoDB" id="66620at2759"/>
<accession>A0A1W0E3U6</accession>
<feature type="transmembrane region" description="Helical" evidence="1">
    <location>
        <begin position="440"/>
        <end position="457"/>
    </location>
</feature>
<keyword evidence="1" id="KW-1133">Transmembrane helix</keyword>
<keyword evidence="1" id="KW-0812">Transmembrane</keyword>
<evidence type="ECO:0000313" key="2">
    <source>
        <dbReference type="EMBL" id="OQS53927.1"/>
    </source>
</evidence>